<dbReference type="RefSeq" id="WP_063280795.1">
    <property type="nucleotide sequence ID" value="NZ_CP016746.2"/>
</dbReference>
<sequence length="1635" mass="176053">MKAQKKKALILSTISLLSVGLMLSSQQVKADFTNATASTTTTNGPGGSVYSGSAFPKVAKLCQAAFVYHSPSDTPKDRANEAAWLSDAQVSAPEEQKFVIVQWFHLPDLGNVSIKYFTAVTGDTAIGTQFYTTSSTLRTFNIGASWSKIKSLTGTTDHINYHDAGYYGLPSYGTNDQYAVHANSTLWFSGTYGPSIGGGASGFGSGSTYGQNQLGGGILWKNNEIVQSIVANGASVLPAPSPGTPVAPPVSQSIQKTATDVDNGQTTATEETTKSASDKVDYSIKFGFANEASHKYNSSINYHDSSKTSYDVTTTEQAFQSVTTITDTLPNGFVIDNSNPLSITTTDGNKIQVTNNSIPNISSNITYGDTKDYAYYKIQGQKITITYVSGDRPTNSQNPNALNNATAVIHGSLSPDKLPSSDPNQANSNFNLNTGVGTISNTATSNETVQEFTRSASTSQTVSSEFINVSNASWSAPKETNTSKNSNTVKLDIQAHRVYGNYLKDNVTYNKNSLSYSPTGNPLGVLPQSDGKLANAFASHWIYPGLTMTFKVPTSQTEDKTVSPTYDMNLPGVVKTTNGPSISYTNSSSTVISGGTETKTDPSYIFVPGQDVQDIEWKPITPLSESGATVSSLTASGLDLGNWGYNSSTTNVFVNFSHSGAQKIPINLVTNQKALVSLGSQYAPKNSTNVTIQATAGFYDNKGFLGEPQDVTLNIDQSGNIKLASAIPNGATAISLYGIGLKWTIGKAGTNYTTWKDNFPGGSLSGSQFNGLITWNVSHGTSQNSNSVETVTVHGGYVYGSSPNVLARGGYFDNNTRGITGTLYPHSEFSGSWANLHTYSVNNAGVIFYGNVGTLQGTPLEAANRVAGNGVRLTVNGNGRITVGSTADNSAPLAVQSSGSRHYYQLLGTNATIEKYHSVQTTSTSYTMTHNYWQQISHQTAGINPVNPSATDIGGYDQSTTNSGGSYEYVDGTDTWNDGTISTTPGQSVTIPNTASTSTKILNPNAILNSSLYTSTWYHDVTDINGNKHSFDHVTNLQTGEDQPISVSNGTYTYSVPNYDSVISMYFGQKAELVNVNHYTDNTNKDSSLWNKSFDNGEVPGNLSIPTNTNTISGSTNNLYSGQKPNVESYLLFEGQSNDNGNAGLNYSPMIQSISDGGDKLWKMVPGTNQNQKFGFTTGSSPKTLANDFITNVLTIPYHKGDEVVNKNANLTINADKIIVDTDEGAKGLPFKLSLTGQAQGMLVNFLNNKPTDFVLKNYNYKIDLIDDNGKNLYSTTTSLDGLTPDSTGQFKQTITGTLNTKDYGNGAKNNFNVVITPLPNGKLPDENYYAPNSTQSVPISQTVTTDTISGTFKARGYNASHLIVTNNKPISKSLSVIETISTPLKIKEYHEYFGINFPTDKQKALTGYGFNASYPYYYGYDTDAQNTANLSDANQLKMTLAYPFGLNDDQSILPSGFNDKNVKITNDNLTTKELTSTDGSTQTTNGFKLSYSNAEMPNVAVNKYNGKVYSYTPNSPAWTNSTTVADGYSNQDHMIFLPLFVRNTPSNYDLHLTSNTFGVNKITVNMSQTINVVGSLHATLNSKTPSYDALWFQPVYTSDPFDYNEKGTLPSGITKDNYDWLKGNNRNSQNPWWK</sequence>
<keyword evidence="1" id="KW-0732">Signal</keyword>
<reference evidence="2 3" key="1">
    <citation type="journal article" date="2017" name="BMC Genomics">
        <title>Comparative and functional genomics of the Lactococcus lactis taxon; insights into evolution and niche adaptation.</title>
        <authorList>
            <person name="Kelleher P."/>
            <person name="Bottacini F."/>
            <person name="Mahony J."/>
            <person name="Kilcawley K.N."/>
            <person name="van Sinderen D."/>
        </authorList>
    </citation>
    <scope>NUCLEOTIDE SEQUENCE [LARGE SCALE GENOMIC DNA]</scope>
    <source>
        <strain evidence="2 3">JM1</strain>
        <plasmid evidence="3">pmpjm1</plasmid>
    </source>
</reference>
<dbReference type="EMBL" id="CP016746">
    <property type="protein sequence ID" value="ARE27227.1"/>
    <property type="molecule type" value="Genomic_DNA"/>
</dbReference>
<organism evidence="2 3">
    <name type="scientific">Lactococcus lactis subsp. cremoris</name>
    <name type="common">Streptococcus cremoris</name>
    <dbReference type="NCBI Taxonomy" id="1359"/>
    <lineage>
        <taxon>Bacteria</taxon>
        <taxon>Bacillati</taxon>
        <taxon>Bacillota</taxon>
        <taxon>Bacilli</taxon>
        <taxon>Lactobacillales</taxon>
        <taxon>Streptococcaceae</taxon>
        <taxon>Lactococcus</taxon>
    </lineage>
</organism>
<feature type="signal peptide" evidence="1">
    <location>
        <begin position="1"/>
        <end position="30"/>
    </location>
</feature>
<gene>
    <name evidence="2" type="ORF">LLJM1_04420</name>
</gene>
<protein>
    <submittedName>
        <fullName evidence="2">Uncharacterized protein</fullName>
    </submittedName>
</protein>
<keyword evidence="2" id="KW-0614">Plasmid</keyword>
<dbReference type="Proteomes" id="UP000191806">
    <property type="component" value="Plasmid pJM1A"/>
</dbReference>
<name>A0A1V0PD85_LACLC</name>
<accession>A0A1V0PD85</accession>
<evidence type="ECO:0000313" key="2">
    <source>
        <dbReference type="EMBL" id="ARE27227.1"/>
    </source>
</evidence>
<geneLocation type="plasmid" evidence="3">
    <name>pmpjm1</name>
</geneLocation>
<feature type="chain" id="PRO_5010705501" evidence="1">
    <location>
        <begin position="31"/>
        <end position="1635"/>
    </location>
</feature>
<evidence type="ECO:0000256" key="1">
    <source>
        <dbReference type="SAM" id="SignalP"/>
    </source>
</evidence>
<proteinExistence type="predicted"/>
<evidence type="ECO:0000313" key="3">
    <source>
        <dbReference type="Proteomes" id="UP000191806"/>
    </source>
</evidence>